<gene>
    <name evidence="1" type="ORF">HanXRQr2_Chr02g0076291</name>
</gene>
<accession>A0A9K3P0C2</accession>
<reference evidence="1" key="1">
    <citation type="journal article" date="2017" name="Nature">
        <title>The sunflower genome provides insights into oil metabolism, flowering and Asterid evolution.</title>
        <authorList>
            <person name="Badouin H."/>
            <person name="Gouzy J."/>
            <person name="Grassa C.J."/>
            <person name="Murat F."/>
            <person name="Staton S.E."/>
            <person name="Cottret L."/>
            <person name="Lelandais-Briere C."/>
            <person name="Owens G.L."/>
            <person name="Carrere S."/>
            <person name="Mayjonade B."/>
            <person name="Legrand L."/>
            <person name="Gill N."/>
            <person name="Kane N.C."/>
            <person name="Bowers J.E."/>
            <person name="Hubner S."/>
            <person name="Bellec A."/>
            <person name="Berard A."/>
            <person name="Berges H."/>
            <person name="Blanchet N."/>
            <person name="Boniface M.C."/>
            <person name="Brunel D."/>
            <person name="Catrice O."/>
            <person name="Chaidir N."/>
            <person name="Claudel C."/>
            <person name="Donnadieu C."/>
            <person name="Faraut T."/>
            <person name="Fievet G."/>
            <person name="Helmstetter N."/>
            <person name="King M."/>
            <person name="Knapp S.J."/>
            <person name="Lai Z."/>
            <person name="Le Paslier M.C."/>
            <person name="Lippi Y."/>
            <person name="Lorenzon L."/>
            <person name="Mandel J.R."/>
            <person name="Marage G."/>
            <person name="Marchand G."/>
            <person name="Marquand E."/>
            <person name="Bret-Mestries E."/>
            <person name="Morien E."/>
            <person name="Nambeesan S."/>
            <person name="Nguyen T."/>
            <person name="Pegot-Espagnet P."/>
            <person name="Pouilly N."/>
            <person name="Raftis F."/>
            <person name="Sallet E."/>
            <person name="Schiex T."/>
            <person name="Thomas J."/>
            <person name="Vandecasteele C."/>
            <person name="Vares D."/>
            <person name="Vear F."/>
            <person name="Vautrin S."/>
            <person name="Crespi M."/>
            <person name="Mangin B."/>
            <person name="Burke J.M."/>
            <person name="Salse J."/>
            <person name="Munos S."/>
            <person name="Vincourt P."/>
            <person name="Rieseberg L.H."/>
            <person name="Langlade N.B."/>
        </authorList>
    </citation>
    <scope>NUCLEOTIDE SEQUENCE</scope>
    <source>
        <tissue evidence="1">Leaves</tissue>
    </source>
</reference>
<organism evidence="1 2">
    <name type="scientific">Helianthus annuus</name>
    <name type="common">Common sunflower</name>
    <dbReference type="NCBI Taxonomy" id="4232"/>
    <lineage>
        <taxon>Eukaryota</taxon>
        <taxon>Viridiplantae</taxon>
        <taxon>Streptophyta</taxon>
        <taxon>Embryophyta</taxon>
        <taxon>Tracheophyta</taxon>
        <taxon>Spermatophyta</taxon>
        <taxon>Magnoliopsida</taxon>
        <taxon>eudicotyledons</taxon>
        <taxon>Gunneridae</taxon>
        <taxon>Pentapetalae</taxon>
        <taxon>asterids</taxon>
        <taxon>campanulids</taxon>
        <taxon>Asterales</taxon>
        <taxon>Asteraceae</taxon>
        <taxon>Asteroideae</taxon>
        <taxon>Heliantheae alliance</taxon>
        <taxon>Heliantheae</taxon>
        <taxon>Helianthus</taxon>
    </lineage>
</organism>
<name>A0A9K3P0C2_HELAN</name>
<evidence type="ECO:0000313" key="2">
    <source>
        <dbReference type="Proteomes" id="UP000215914"/>
    </source>
</evidence>
<sequence length="59" mass="7086">MLGKRQGSLGKKRVKRDLCAWETYLDKRLYESRIIITRISDRKPSHKIDCMGMLEYIVW</sequence>
<proteinExistence type="predicted"/>
<dbReference type="AlphaFoldDB" id="A0A9K3P0C2"/>
<dbReference type="EMBL" id="MNCJ02000317">
    <property type="protein sequence ID" value="KAF5819319.1"/>
    <property type="molecule type" value="Genomic_DNA"/>
</dbReference>
<evidence type="ECO:0000313" key="1">
    <source>
        <dbReference type="EMBL" id="KAF5819319.1"/>
    </source>
</evidence>
<keyword evidence="2" id="KW-1185">Reference proteome</keyword>
<reference evidence="1" key="2">
    <citation type="submission" date="2020-06" db="EMBL/GenBank/DDBJ databases">
        <title>Helianthus annuus Genome sequencing and assembly Release 2.</title>
        <authorList>
            <person name="Gouzy J."/>
            <person name="Langlade N."/>
            <person name="Munos S."/>
        </authorList>
    </citation>
    <scope>NUCLEOTIDE SEQUENCE</scope>
    <source>
        <tissue evidence="1">Leaves</tissue>
    </source>
</reference>
<dbReference type="Gramene" id="mRNA:HanXRQr2_Chr02g0076291">
    <property type="protein sequence ID" value="mRNA:HanXRQr2_Chr02g0076291"/>
    <property type="gene ID" value="HanXRQr2_Chr02g0076291"/>
</dbReference>
<comment type="caution">
    <text evidence="1">The sequence shown here is derived from an EMBL/GenBank/DDBJ whole genome shotgun (WGS) entry which is preliminary data.</text>
</comment>
<dbReference type="Proteomes" id="UP000215914">
    <property type="component" value="Unassembled WGS sequence"/>
</dbReference>
<protein>
    <submittedName>
        <fullName evidence="1">Uncharacterized protein</fullName>
    </submittedName>
</protein>